<name>A0A4R7SP83_9BACT</name>
<keyword evidence="5" id="KW-1185">Reference proteome</keyword>
<dbReference type="PANTHER" id="PTHR43489">
    <property type="entry name" value="ISOMERASE"/>
    <property type="match status" value="1"/>
</dbReference>
<evidence type="ECO:0000256" key="1">
    <source>
        <dbReference type="ARBA" id="ARBA00023235"/>
    </source>
</evidence>
<dbReference type="InterPro" id="IPR050417">
    <property type="entry name" value="Sugar_Epim/Isomerase"/>
</dbReference>
<sequence length="301" mass="33295">MNRRSFFRSSSALAAASTGLAMASQASAVSIDKAAADPAYKIKNSGIKHTLMGWCWKPMDMLVLAQQAKDIGLVGIEGIDKKLYPDVKKLGLGISLVGSHGFAKGPCNPQFKDEVIKALTESIDVAADVGCKKVITFTGMKFDGMDRDQAIKDCLDTWKVVLPHAEKKGITLVLEHLNSRDNTHPMKGHPGYFGDDVDFCVDLIKQMSSPNFKLLFDIYHVSIMNGDVIRRLHQHKEYIGHLHTAGNPGRCELDENQEINYPAIMKAVLDIGYHDYVAHEFIPTWDDPVLALRHACMVCDV</sequence>
<dbReference type="PROSITE" id="PS51318">
    <property type="entry name" value="TAT"/>
    <property type="match status" value="1"/>
</dbReference>
<dbReference type="InterPro" id="IPR006311">
    <property type="entry name" value="TAT_signal"/>
</dbReference>
<organism evidence="4 5">
    <name type="scientific">Prosthecobacter fusiformis</name>
    <dbReference type="NCBI Taxonomy" id="48464"/>
    <lineage>
        <taxon>Bacteria</taxon>
        <taxon>Pseudomonadati</taxon>
        <taxon>Verrucomicrobiota</taxon>
        <taxon>Verrucomicrobiia</taxon>
        <taxon>Verrucomicrobiales</taxon>
        <taxon>Verrucomicrobiaceae</taxon>
        <taxon>Prosthecobacter</taxon>
    </lineage>
</organism>
<accession>A0A4R7SP83</accession>
<evidence type="ECO:0000313" key="4">
    <source>
        <dbReference type="EMBL" id="TDU80704.1"/>
    </source>
</evidence>
<dbReference type="EMBL" id="SOCA01000001">
    <property type="protein sequence ID" value="TDU80704.1"/>
    <property type="molecule type" value="Genomic_DNA"/>
</dbReference>
<dbReference type="RefSeq" id="WP_208300220.1">
    <property type="nucleotide sequence ID" value="NZ_SOCA01000001.1"/>
</dbReference>
<proteinExistence type="predicted"/>
<dbReference type="InterPro" id="IPR036237">
    <property type="entry name" value="Xyl_isomerase-like_sf"/>
</dbReference>
<feature type="domain" description="Xylose isomerase-like TIM barrel" evidence="3">
    <location>
        <begin position="87"/>
        <end position="282"/>
    </location>
</feature>
<evidence type="ECO:0000256" key="2">
    <source>
        <dbReference type="SAM" id="SignalP"/>
    </source>
</evidence>
<evidence type="ECO:0000313" key="5">
    <source>
        <dbReference type="Proteomes" id="UP000295662"/>
    </source>
</evidence>
<dbReference type="Gene3D" id="3.20.20.150">
    <property type="entry name" value="Divalent-metal-dependent TIM barrel enzymes"/>
    <property type="match status" value="1"/>
</dbReference>
<keyword evidence="2" id="KW-0732">Signal</keyword>
<reference evidence="4 5" key="1">
    <citation type="submission" date="2019-03" db="EMBL/GenBank/DDBJ databases">
        <title>Genomic Encyclopedia of Archaeal and Bacterial Type Strains, Phase II (KMG-II): from individual species to whole genera.</title>
        <authorList>
            <person name="Goeker M."/>
        </authorList>
    </citation>
    <scope>NUCLEOTIDE SEQUENCE [LARGE SCALE GENOMIC DNA]</scope>
    <source>
        <strain evidence="4 5">ATCC 25309</strain>
    </source>
</reference>
<dbReference type="SUPFAM" id="SSF51658">
    <property type="entry name" value="Xylose isomerase-like"/>
    <property type="match status" value="1"/>
</dbReference>
<keyword evidence="1 4" id="KW-0413">Isomerase</keyword>
<dbReference type="GO" id="GO:0016853">
    <property type="term" value="F:isomerase activity"/>
    <property type="evidence" value="ECO:0007669"/>
    <property type="project" value="UniProtKB-KW"/>
</dbReference>
<evidence type="ECO:0000259" key="3">
    <source>
        <dbReference type="Pfam" id="PF01261"/>
    </source>
</evidence>
<protein>
    <submittedName>
        <fullName evidence="4">Hydroxypyruvate isomerase</fullName>
    </submittedName>
</protein>
<keyword evidence="4" id="KW-0670">Pyruvate</keyword>
<dbReference type="Proteomes" id="UP000295662">
    <property type="component" value="Unassembled WGS sequence"/>
</dbReference>
<dbReference type="InterPro" id="IPR013022">
    <property type="entry name" value="Xyl_isomerase-like_TIM-brl"/>
</dbReference>
<comment type="caution">
    <text evidence="4">The sequence shown here is derived from an EMBL/GenBank/DDBJ whole genome shotgun (WGS) entry which is preliminary data.</text>
</comment>
<dbReference type="Pfam" id="PF01261">
    <property type="entry name" value="AP_endonuc_2"/>
    <property type="match status" value="1"/>
</dbReference>
<feature type="chain" id="PRO_5020510804" evidence="2">
    <location>
        <begin position="29"/>
        <end position="301"/>
    </location>
</feature>
<dbReference type="PANTHER" id="PTHR43489:SF3">
    <property type="entry name" value="XYLOSE ISOMERASE DOMAIN PROTEIN TIM BARREL"/>
    <property type="match status" value="1"/>
</dbReference>
<gene>
    <name evidence="4" type="ORF">EI77_00001</name>
</gene>
<dbReference type="AlphaFoldDB" id="A0A4R7SP83"/>
<feature type="signal peptide" evidence="2">
    <location>
        <begin position="1"/>
        <end position="28"/>
    </location>
</feature>